<dbReference type="Pfam" id="PF20420">
    <property type="entry name" value="DUF6702"/>
    <property type="match status" value="1"/>
</dbReference>
<keyword evidence="1" id="KW-0732">Signal</keyword>
<dbReference type="RefSeq" id="WP_091989678.1">
    <property type="nucleotide sequence ID" value="NZ_FOLO01000052.1"/>
</dbReference>
<keyword evidence="3" id="KW-1185">Reference proteome</keyword>
<reference evidence="2 3" key="1">
    <citation type="submission" date="2016-10" db="EMBL/GenBank/DDBJ databases">
        <authorList>
            <person name="de Groot N.N."/>
        </authorList>
    </citation>
    <scope>NUCLEOTIDE SEQUENCE [LARGE SCALE GENOMIC DNA]</scope>
    <source>
        <strain evidence="2 3">DSM 6059</strain>
    </source>
</reference>
<dbReference type="Proteomes" id="UP000198862">
    <property type="component" value="Unassembled WGS sequence"/>
</dbReference>
<name>A0A1I1RTF1_9GAMM</name>
<dbReference type="STRING" id="1123010.SAMN02745724_04339"/>
<dbReference type="OrthoDB" id="5741133at2"/>
<protein>
    <recommendedName>
        <fullName evidence="4">Orphan protein</fullName>
    </recommendedName>
</protein>
<dbReference type="InterPro" id="IPR046525">
    <property type="entry name" value="DUF6702"/>
</dbReference>
<evidence type="ECO:0008006" key="4">
    <source>
        <dbReference type="Google" id="ProtNLM"/>
    </source>
</evidence>
<dbReference type="EMBL" id="FOLO01000052">
    <property type="protein sequence ID" value="SFD37545.1"/>
    <property type="molecule type" value="Genomic_DNA"/>
</dbReference>
<feature type="chain" id="PRO_5011686944" description="Orphan protein" evidence="1">
    <location>
        <begin position="20"/>
        <end position="169"/>
    </location>
</feature>
<feature type="signal peptide" evidence="1">
    <location>
        <begin position="1"/>
        <end position="19"/>
    </location>
</feature>
<evidence type="ECO:0000256" key="1">
    <source>
        <dbReference type="SAM" id="SignalP"/>
    </source>
</evidence>
<organism evidence="2 3">
    <name type="scientific">Pseudoalteromonas denitrificans DSM 6059</name>
    <dbReference type="NCBI Taxonomy" id="1123010"/>
    <lineage>
        <taxon>Bacteria</taxon>
        <taxon>Pseudomonadati</taxon>
        <taxon>Pseudomonadota</taxon>
        <taxon>Gammaproteobacteria</taxon>
        <taxon>Alteromonadales</taxon>
        <taxon>Pseudoalteromonadaceae</taxon>
        <taxon>Pseudoalteromonas</taxon>
    </lineage>
</organism>
<sequence>MSRLILGLFLTILASASSAHQLKSAITTVLFNDRTNNIEVMHRFYLHDAEHAVSHLFKDKIGKQVDLIADKNTQETFSLYVENQFKLATLKNEKLLLKSVGHQLDGQFFWVYQETKIQKNVKGFRMSHGALRDLWPAQVNMVNVEGKGKVKTLTFSGEDTWLETTFENK</sequence>
<dbReference type="AlphaFoldDB" id="A0A1I1RTF1"/>
<proteinExistence type="predicted"/>
<evidence type="ECO:0000313" key="2">
    <source>
        <dbReference type="EMBL" id="SFD37545.1"/>
    </source>
</evidence>
<gene>
    <name evidence="2" type="ORF">SAMN02745724_04339</name>
</gene>
<evidence type="ECO:0000313" key="3">
    <source>
        <dbReference type="Proteomes" id="UP000198862"/>
    </source>
</evidence>
<accession>A0A1I1RTF1</accession>